<evidence type="ECO:0000313" key="2">
    <source>
        <dbReference type="Proteomes" id="UP000001106"/>
    </source>
</evidence>
<dbReference type="AlphaFoldDB" id="A6UTR8"/>
<proteinExistence type="predicted"/>
<dbReference type="RefSeq" id="WP_011973022.1">
    <property type="nucleotide sequence ID" value="NC_009635.1"/>
</dbReference>
<dbReference type="GeneID" id="5326851"/>
<organism evidence="1 2">
    <name type="scientific">Methanococcus aeolicus (strain ATCC BAA-1280 / DSM 17508 / OCM 812 / Nankai-3)</name>
    <dbReference type="NCBI Taxonomy" id="419665"/>
    <lineage>
        <taxon>Archaea</taxon>
        <taxon>Methanobacteriati</taxon>
        <taxon>Methanobacteriota</taxon>
        <taxon>Methanomada group</taxon>
        <taxon>Methanococci</taxon>
        <taxon>Methanococcales</taxon>
        <taxon>Methanococcaceae</taxon>
        <taxon>Methanococcus</taxon>
    </lineage>
</organism>
<name>A6UTR8_META3</name>
<gene>
    <name evidence="1" type="ordered locus">Maeo_0302</name>
</gene>
<evidence type="ECO:0008006" key="3">
    <source>
        <dbReference type="Google" id="ProtNLM"/>
    </source>
</evidence>
<dbReference type="HOGENOM" id="CLU_1623445_0_0_2"/>
<evidence type="ECO:0000313" key="1">
    <source>
        <dbReference type="EMBL" id="ABR55890.1"/>
    </source>
</evidence>
<sequence length="163" mass="17732">MSVVTIKKEIDEIKKKLIEKDANSLMVIGCGKCAKSSKTGGPEEVIDIKEILSKNGFKIFKNENLPEVLDEGLCRYSDVQKLSEDIIDGSFDSILVLACGAGLKAISDNFNDKTIISGVNTIGIGIKENLVCLACGDCSFDNGICNRLSIIEEINNHLKKSYN</sequence>
<dbReference type="KEGG" id="mae:Maeo_0302"/>
<dbReference type="Proteomes" id="UP000001106">
    <property type="component" value="Chromosome"/>
</dbReference>
<keyword evidence="2" id="KW-1185">Reference proteome</keyword>
<dbReference type="EMBL" id="CP000743">
    <property type="protein sequence ID" value="ABR55890.1"/>
    <property type="molecule type" value="Genomic_DNA"/>
</dbReference>
<accession>A6UTR8</accession>
<dbReference type="OrthoDB" id="28177at2157"/>
<protein>
    <recommendedName>
        <fullName evidence="3">Methylene-tetrahydrofolate reductase C-terminal domain-containing protein</fullName>
    </recommendedName>
</protein>
<dbReference type="eggNOG" id="arCOG04986">
    <property type="taxonomic scope" value="Archaea"/>
</dbReference>
<reference evidence="1" key="1">
    <citation type="submission" date="2007-06" db="EMBL/GenBank/DDBJ databases">
        <title>Complete sequence of Methanococcus aeolicus Nankai-3.</title>
        <authorList>
            <consortium name="US DOE Joint Genome Institute"/>
            <person name="Copeland A."/>
            <person name="Lucas S."/>
            <person name="Lapidus A."/>
            <person name="Barry K."/>
            <person name="Glavina del Rio T."/>
            <person name="Dalin E."/>
            <person name="Tice H."/>
            <person name="Pitluck S."/>
            <person name="Chain P."/>
            <person name="Malfatti S."/>
            <person name="Shin M."/>
            <person name="Vergez L."/>
            <person name="Schmutz J."/>
            <person name="Larimer F."/>
            <person name="Land M."/>
            <person name="Hauser L."/>
            <person name="Kyrpides N."/>
            <person name="Lykidis A."/>
            <person name="Sieprawska-Lupa M."/>
            <person name="Whitman W.B."/>
            <person name="Richardson P."/>
        </authorList>
    </citation>
    <scope>NUCLEOTIDE SEQUENCE [LARGE SCALE GENOMIC DNA]</scope>
    <source>
        <strain evidence="1">Nankai-3</strain>
    </source>
</reference>
<dbReference type="STRING" id="419665.Maeo_0302"/>